<organism evidence="6 7">
    <name type="scientific">Bradyrhizobium manausense</name>
    <dbReference type="NCBI Taxonomy" id="989370"/>
    <lineage>
        <taxon>Bacteria</taxon>
        <taxon>Pseudomonadati</taxon>
        <taxon>Pseudomonadota</taxon>
        <taxon>Alphaproteobacteria</taxon>
        <taxon>Hyphomicrobiales</taxon>
        <taxon>Nitrobacteraceae</taxon>
        <taxon>Bradyrhizobium</taxon>
    </lineage>
</organism>
<dbReference type="RefSeq" id="WP_057741859.1">
    <property type="nucleotide sequence ID" value="NZ_LJYG01000016.1"/>
</dbReference>
<comment type="caution">
    <text evidence="6">The sequence shown here is derived from an EMBL/GenBank/DDBJ whole genome shotgun (WGS) entry which is preliminary data.</text>
</comment>
<keyword evidence="7" id="KW-1185">Reference proteome</keyword>
<dbReference type="Pfam" id="PF04828">
    <property type="entry name" value="GFA"/>
    <property type="match status" value="1"/>
</dbReference>
<accession>A0A0R3E558</accession>
<gene>
    <name evidence="6" type="ORF">AOQ71_03800</name>
</gene>
<proteinExistence type="inferred from homology"/>
<dbReference type="PROSITE" id="PS51891">
    <property type="entry name" value="CENP_V_GFA"/>
    <property type="match status" value="1"/>
</dbReference>
<name>A0A0R3E558_9BRAD</name>
<feature type="domain" description="CENP-V/GFA" evidence="5">
    <location>
        <begin position="7"/>
        <end position="113"/>
    </location>
</feature>
<dbReference type="InterPro" id="IPR011057">
    <property type="entry name" value="Mss4-like_sf"/>
</dbReference>
<keyword evidence="3" id="KW-0862">Zinc</keyword>
<evidence type="ECO:0000256" key="3">
    <source>
        <dbReference type="ARBA" id="ARBA00022833"/>
    </source>
</evidence>
<evidence type="ECO:0000256" key="1">
    <source>
        <dbReference type="ARBA" id="ARBA00005495"/>
    </source>
</evidence>
<evidence type="ECO:0000256" key="4">
    <source>
        <dbReference type="ARBA" id="ARBA00023239"/>
    </source>
</evidence>
<dbReference type="STRING" id="989370.AOQ71_03800"/>
<sequence length="131" mass="14683">MATEIIRAGGCLCGDVRYSVRGDPFKSGLCHCADCRKVTGSAFLAYADWRPAQFEYSGKVQTYRGRSFCPNCGSRLFSRNERQVEIYIGTLDSVPSGIAPIDEGWIIRREPWQRPIEAASQHEKDVPPHSE</sequence>
<dbReference type="EMBL" id="LJYG01000016">
    <property type="protein sequence ID" value="KRQ17305.1"/>
    <property type="molecule type" value="Genomic_DNA"/>
</dbReference>
<dbReference type="PANTHER" id="PTHR33337:SF40">
    <property type="entry name" value="CENP-V_GFA DOMAIN-CONTAINING PROTEIN-RELATED"/>
    <property type="match status" value="1"/>
</dbReference>
<comment type="similarity">
    <text evidence="1">Belongs to the Gfa family.</text>
</comment>
<dbReference type="AlphaFoldDB" id="A0A0R3E558"/>
<dbReference type="InterPro" id="IPR006913">
    <property type="entry name" value="CENP-V/GFA"/>
</dbReference>
<dbReference type="Gene3D" id="3.90.1590.10">
    <property type="entry name" value="glutathione-dependent formaldehyde- activating enzyme (gfa)"/>
    <property type="match status" value="1"/>
</dbReference>
<dbReference type="Proteomes" id="UP000051936">
    <property type="component" value="Unassembled WGS sequence"/>
</dbReference>
<evidence type="ECO:0000313" key="6">
    <source>
        <dbReference type="EMBL" id="KRQ17305.1"/>
    </source>
</evidence>
<keyword evidence="4" id="KW-0456">Lyase</keyword>
<dbReference type="OrthoDB" id="9807246at2"/>
<evidence type="ECO:0000259" key="5">
    <source>
        <dbReference type="PROSITE" id="PS51891"/>
    </source>
</evidence>
<evidence type="ECO:0000313" key="7">
    <source>
        <dbReference type="Proteomes" id="UP000051936"/>
    </source>
</evidence>
<dbReference type="SUPFAM" id="SSF51316">
    <property type="entry name" value="Mss4-like"/>
    <property type="match status" value="1"/>
</dbReference>
<dbReference type="GO" id="GO:0046872">
    <property type="term" value="F:metal ion binding"/>
    <property type="evidence" value="ECO:0007669"/>
    <property type="project" value="UniProtKB-KW"/>
</dbReference>
<dbReference type="GO" id="GO:0016846">
    <property type="term" value="F:carbon-sulfur lyase activity"/>
    <property type="evidence" value="ECO:0007669"/>
    <property type="project" value="InterPro"/>
</dbReference>
<protein>
    <submittedName>
        <fullName evidence="6">Aldehyde-activating protein</fullName>
    </submittedName>
</protein>
<keyword evidence="2" id="KW-0479">Metal-binding</keyword>
<dbReference type="PANTHER" id="PTHR33337">
    <property type="entry name" value="GFA DOMAIN-CONTAINING PROTEIN"/>
    <property type="match status" value="1"/>
</dbReference>
<evidence type="ECO:0000256" key="2">
    <source>
        <dbReference type="ARBA" id="ARBA00022723"/>
    </source>
</evidence>
<reference evidence="6 7" key="1">
    <citation type="submission" date="2015-09" db="EMBL/GenBank/DDBJ databases">
        <title>Draft Genome Sequence of Bradyrhizobium manausense Strain BR 3351T, a Novel Symbiotic Nitrogen-Fixing Alphaproteobacterium Isolated from Brazilian Amazon Rain Forest.</title>
        <authorList>
            <person name="De Araujo J.L."/>
            <person name="Zilli J.E."/>
        </authorList>
    </citation>
    <scope>NUCLEOTIDE SEQUENCE [LARGE SCALE GENOMIC DNA]</scope>
    <source>
        <strain evidence="6 7">BR3351</strain>
    </source>
</reference>